<evidence type="ECO:0000313" key="1">
    <source>
        <dbReference type="EMBL" id="MEJ8640218.1"/>
    </source>
</evidence>
<sequence>MSGPSPKAQFRFLLSAVLEAAEHAAAAPRHHLFDDEAAEAPALWWITDDGSYLMSNGAYPEGTPKKAPAWTLVFAQGWDRGTHPGSVLGDECAEEAFPLCDPNATDAEPALLDMLRKSVRDGHVWLVLEVTSDDDLTLCTLPDRPIITSNTVLPTGLEIPMDVTATGDHVYPAMVDVTSRWNGFLSPSFTLATVRQLAADTQTMADEYGYGDMDTVHVIDGGTNAEGQPRAVVIHVRWQYLGEGSDTAANIVKPNASGRYPIGGWEWTWQAVEPREQPTAPPTSDSPQD</sequence>
<dbReference type="Proteomes" id="UP001377168">
    <property type="component" value="Unassembled WGS sequence"/>
</dbReference>
<keyword evidence="2" id="KW-1185">Reference proteome</keyword>
<comment type="caution">
    <text evidence="1">The sequence shown here is derived from an EMBL/GenBank/DDBJ whole genome shotgun (WGS) entry which is preliminary data.</text>
</comment>
<accession>A0ACC6Q901</accession>
<name>A0ACC6Q901_9ACTN</name>
<evidence type="ECO:0000313" key="2">
    <source>
        <dbReference type="Proteomes" id="UP001377168"/>
    </source>
</evidence>
<organism evidence="1 2">
    <name type="scientific">Streptomyces achmelvichensis</name>
    <dbReference type="NCBI Taxonomy" id="3134111"/>
    <lineage>
        <taxon>Bacteria</taxon>
        <taxon>Bacillati</taxon>
        <taxon>Actinomycetota</taxon>
        <taxon>Actinomycetes</taxon>
        <taxon>Kitasatosporales</taxon>
        <taxon>Streptomycetaceae</taxon>
        <taxon>Streptomyces</taxon>
    </lineage>
</organism>
<gene>
    <name evidence="1" type="ORF">WKI67_43840</name>
</gene>
<reference evidence="1" key="1">
    <citation type="submission" date="2024-03" db="EMBL/GenBank/DDBJ databases">
        <title>Novel Streptomyces species of biotechnological and ecological value are a feature of Machair soil.</title>
        <authorList>
            <person name="Prole J.R."/>
            <person name="Goodfellow M."/>
            <person name="Allenby N."/>
            <person name="Ward A.C."/>
        </authorList>
    </citation>
    <scope>NUCLEOTIDE SEQUENCE</scope>
    <source>
        <strain evidence="1">MS2.AVA.5</strain>
    </source>
</reference>
<dbReference type="EMBL" id="JBBKAJ010000039">
    <property type="protein sequence ID" value="MEJ8640218.1"/>
    <property type="molecule type" value="Genomic_DNA"/>
</dbReference>
<protein>
    <submittedName>
        <fullName evidence="1">Uncharacterized protein</fullName>
    </submittedName>
</protein>
<proteinExistence type="predicted"/>